<dbReference type="Proteomes" id="UP000285146">
    <property type="component" value="Unassembled WGS sequence"/>
</dbReference>
<name>A0A423XJU2_9PEZI</name>
<feature type="compositionally biased region" description="Low complexity" evidence="1">
    <location>
        <begin position="692"/>
        <end position="703"/>
    </location>
</feature>
<dbReference type="PANTHER" id="PTHR42345">
    <property type="entry name" value="TPR_REGION DOMAIN-CONTAINING PROTEIN"/>
    <property type="match status" value="1"/>
</dbReference>
<evidence type="ECO:0000256" key="1">
    <source>
        <dbReference type="SAM" id="MobiDB-lite"/>
    </source>
</evidence>
<sequence length="791" mass="88172">MASLSDPDIEKLFSGAPQFFARAEGHYTGAPHPSVAFPWDEELPIRDLTDHAQIEHEAWGCITAWPHITRDIRRGPCRERPNMLSMQGLEKGTMGYQAALELSVSDALKDEQWGFWSVGSKDRVIVEARQMALTSKDGLRRLDETTVMDHLIKNAQRYQQKHSRDKATYHELFQELFTHILYQPDRTHTDPYSLPVQIMALLRVLAAPNVWVDFSHVEWRIRLGQVLWETQEEADDSVNDGTPITDAEDAQGLHEERYWLLLQILLACELLVRMDAITEGDELPLDVKRSDIYRFEKEANSSVKWSLHLARVWLDNIEITKTKPPEDDTHETPKGWLANLTHKMTLTGEREGLYHFIMTTLIENDTAAMTRLGPMANLCGGFVYGGKSFWSTACIVGRVLAAGKGAVECMGWISSDVLPQGLGDGWLNINVEDVPEDVKHTDRQARLWGKMAIERESSILGASADEDSILPADFIIPYESTYKVPPPTISVELQALKLSAPVDSVQTTPAREAGTPFSDVTTPSEIKTYTPTISFNVTTWETFEDQQYTFGMAKDIHFVTAHPCVPSHQVKILNAPSSPTIQHFDISGPPGSGSAKPASHVKVMCHPLHKYYTYTSIHLSELLTKSTWSIEQLLADSATNIAPPSILPPTSSLDRAPRVLVIDAMTNFKPQPPAHEIPFSPITSSRPSWDWGSHSRNSSLSSASGGGPGTDPLASPQAQKDRTNGHKGAAEQAMHSETRRRQFGSDMEILVRAICAERGWNALISRRRRGCLACAIREAGALGWRVVIRVD</sequence>
<dbReference type="EMBL" id="LKEB01000005">
    <property type="protein sequence ID" value="ROW16438.1"/>
    <property type="molecule type" value="Genomic_DNA"/>
</dbReference>
<comment type="caution">
    <text evidence="2">The sequence shown here is derived from an EMBL/GenBank/DDBJ whole genome shotgun (WGS) entry which is preliminary data.</text>
</comment>
<proteinExistence type="predicted"/>
<accession>A0A423XJU2</accession>
<organism evidence="2 3">
    <name type="scientific">Cytospora leucostoma</name>
    <dbReference type="NCBI Taxonomy" id="1230097"/>
    <lineage>
        <taxon>Eukaryota</taxon>
        <taxon>Fungi</taxon>
        <taxon>Dikarya</taxon>
        <taxon>Ascomycota</taxon>
        <taxon>Pezizomycotina</taxon>
        <taxon>Sordariomycetes</taxon>
        <taxon>Sordariomycetidae</taxon>
        <taxon>Diaporthales</taxon>
        <taxon>Cytosporaceae</taxon>
        <taxon>Cytospora</taxon>
    </lineage>
</organism>
<evidence type="ECO:0000313" key="3">
    <source>
        <dbReference type="Proteomes" id="UP000285146"/>
    </source>
</evidence>
<dbReference type="STRING" id="1230097.A0A423XJU2"/>
<dbReference type="OrthoDB" id="5420387at2759"/>
<feature type="region of interest" description="Disordered" evidence="1">
    <location>
        <begin position="688"/>
        <end position="741"/>
    </location>
</feature>
<gene>
    <name evidence="2" type="ORF">VPNG_02840</name>
</gene>
<dbReference type="InParanoid" id="A0A423XJU2"/>
<keyword evidence="3" id="KW-1185">Reference proteome</keyword>
<dbReference type="AlphaFoldDB" id="A0A423XJU2"/>
<dbReference type="PANTHER" id="PTHR42345:SF2">
    <property type="entry name" value="HELICASE-LIKE PROTEIN"/>
    <property type="match status" value="1"/>
</dbReference>
<evidence type="ECO:0000313" key="2">
    <source>
        <dbReference type="EMBL" id="ROW16438.1"/>
    </source>
</evidence>
<reference evidence="2 3" key="1">
    <citation type="submission" date="2015-09" db="EMBL/GenBank/DDBJ databases">
        <title>Host preference determinants of Valsa canker pathogens revealed by comparative genomics.</title>
        <authorList>
            <person name="Yin Z."/>
            <person name="Huang L."/>
        </authorList>
    </citation>
    <scope>NUCLEOTIDE SEQUENCE [LARGE SCALE GENOMIC DNA]</scope>
    <source>
        <strain evidence="2 3">SXYLt</strain>
    </source>
</reference>
<protein>
    <submittedName>
        <fullName evidence="2">Uncharacterized protein</fullName>
    </submittedName>
</protein>